<feature type="region of interest" description="Disordered" evidence="1">
    <location>
        <begin position="590"/>
        <end position="622"/>
    </location>
</feature>
<dbReference type="Proteomes" id="UP000054538">
    <property type="component" value="Unassembled WGS sequence"/>
</dbReference>
<evidence type="ECO:0000313" key="3">
    <source>
        <dbReference type="Proteomes" id="UP000054538"/>
    </source>
</evidence>
<keyword evidence="3" id="KW-1185">Reference proteome</keyword>
<protein>
    <submittedName>
        <fullName evidence="2">Uncharacterized protein</fullName>
    </submittedName>
</protein>
<sequence>MISSPSPTTSTRVAIAAKPLWSDSENENSASPPLSPKRSSMLKPKPPDGRPLLSASDLENRRNRDPRWTTSSTHRPLTTSSSVPDLRSLQFGQPVTSWEQQCSATTTTGTPISSACVCSWPPHAPTLNDSSLSHGNRSGPHGLQGDILLYSSDVKKASRASPTGPTSAQWPPQGSTHLKTTTTMIKPARTHGWKSENVLQPIKSRTNSMPHVRRPPGDLWQSDSRLSSSTPLEPRLGSGPPGMAYRVGNPSDSLLYSTPPLTPPGLPPHQSDLKRSSYDPNLARVPISLSLASGSQPLRASEQAKSVAPIGAERSRVVSMTPLKPRAQNPKLMPAPSTDPKDPSRYLWYPPLLSPRLQAKWKCPVSDKFPVNAVEDLGTTGCTKVSKEDFERLLRQATNNKHASKIISPLSPLRTPTPAFSLTTDWAYQSCMPSTFNKPSPRYIKGPEKRLRTCVFISLFLLLLWRHHHTAKPHRTSLLLSCRLCDSYQPHDLDSPCAHCQACKRDTVGKRLLVSRYHQQHLHTKRTQLLPFPSYNTTNSIVHSDLGEVIMIEGDEDERSLWDEVAAVTSTAPLPFSRTGSSCAVAATTNLRSPPASPRLRDLRSFDDGGHDGSGDAYPEIPDEDLLTNASLTLFREVSAY</sequence>
<dbReference type="EMBL" id="KN825305">
    <property type="protein sequence ID" value="KIK92181.1"/>
    <property type="molecule type" value="Genomic_DNA"/>
</dbReference>
<dbReference type="OrthoDB" id="2666887at2759"/>
<feature type="region of interest" description="Disordered" evidence="1">
    <location>
        <begin position="295"/>
        <end position="341"/>
    </location>
</feature>
<dbReference type="InParanoid" id="A0A0D0DTV0"/>
<name>A0A0D0DTV0_9AGAM</name>
<reference evidence="3" key="2">
    <citation type="submission" date="2015-01" db="EMBL/GenBank/DDBJ databases">
        <title>Evolutionary Origins and Diversification of the Mycorrhizal Mutualists.</title>
        <authorList>
            <consortium name="DOE Joint Genome Institute"/>
            <consortium name="Mycorrhizal Genomics Consortium"/>
            <person name="Kohler A."/>
            <person name="Kuo A."/>
            <person name="Nagy L.G."/>
            <person name="Floudas D."/>
            <person name="Copeland A."/>
            <person name="Barry K.W."/>
            <person name="Cichocki N."/>
            <person name="Veneault-Fourrey C."/>
            <person name="LaButti K."/>
            <person name="Lindquist E.A."/>
            <person name="Lipzen A."/>
            <person name="Lundell T."/>
            <person name="Morin E."/>
            <person name="Murat C."/>
            <person name="Riley R."/>
            <person name="Ohm R."/>
            <person name="Sun H."/>
            <person name="Tunlid A."/>
            <person name="Henrissat B."/>
            <person name="Grigoriev I.V."/>
            <person name="Hibbett D.S."/>
            <person name="Martin F."/>
        </authorList>
    </citation>
    <scope>NUCLEOTIDE SEQUENCE [LARGE SCALE GENOMIC DNA]</scope>
    <source>
        <strain evidence="3">Ve08.2h10</strain>
    </source>
</reference>
<reference evidence="2 3" key="1">
    <citation type="submission" date="2014-04" db="EMBL/GenBank/DDBJ databases">
        <authorList>
            <consortium name="DOE Joint Genome Institute"/>
            <person name="Kuo A."/>
            <person name="Kohler A."/>
            <person name="Jargeat P."/>
            <person name="Nagy L.G."/>
            <person name="Floudas D."/>
            <person name="Copeland A."/>
            <person name="Barry K.W."/>
            <person name="Cichocki N."/>
            <person name="Veneault-Fourrey C."/>
            <person name="LaButti K."/>
            <person name="Lindquist E.A."/>
            <person name="Lipzen A."/>
            <person name="Lundell T."/>
            <person name="Morin E."/>
            <person name="Murat C."/>
            <person name="Sun H."/>
            <person name="Tunlid A."/>
            <person name="Henrissat B."/>
            <person name="Grigoriev I.V."/>
            <person name="Hibbett D.S."/>
            <person name="Martin F."/>
            <person name="Nordberg H.P."/>
            <person name="Cantor M.N."/>
            <person name="Hua S.X."/>
        </authorList>
    </citation>
    <scope>NUCLEOTIDE SEQUENCE [LARGE SCALE GENOMIC DNA]</scope>
    <source>
        <strain evidence="2 3">Ve08.2h10</strain>
    </source>
</reference>
<dbReference type="HOGENOM" id="CLU_440165_0_0_1"/>
<gene>
    <name evidence="2" type="ORF">PAXRUDRAFT_589918</name>
</gene>
<organism evidence="2 3">
    <name type="scientific">Paxillus rubicundulus Ve08.2h10</name>
    <dbReference type="NCBI Taxonomy" id="930991"/>
    <lineage>
        <taxon>Eukaryota</taxon>
        <taxon>Fungi</taxon>
        <taxon>Dikarya</taxon>
        <taxon>Basidiomycota</taxon>
        <taxon>Agaricomycotina</taxon>
        <taxon>Agaricomycetes</taxon>
        <taxon>Agaricomycetidae</taxon>
        <taxon>Boletales</taxon>
        <taxon>Paxilineae</taxon>
        <taxon>Paxillaceae</taxon>
        <taxon>Paxillus</taxon>
    </lineage>
</organism>
<feature type="compositionally biased region" description="Low complexity" evidence="1">
    <location>
        <begin position="250"/>
        <end position="259"/>
    </location>
</feature>
<feature type="compositionally biased region" description="Polar residues" evidence="1">
    <location>
        <begin position="221"/>
        <end position="231"/>
    </location>
</feature>
<feature type="compositionally biased region" description="Polar residues" evidence="1">
    <location>
        <begin position="68"/>
        <end position="83"/>
    </location>
</feature>
<feature type="compositionally biased region" description="Polar residues" evidence="1">
    <location>
        <begin position="160"/>
        <end position="184"/>
    </location>
</feature>
<accession>A0A0D0DTV0</accession>
<evidence type="ECO:0000313" key="2">
    <source>
        <dbReference type="EMBL" id="KIK92181.1"/>
    </source>
</evidence>
<proteinExistence type="predicted"/>
<feature type="compositionally biased region" description="Basic and acidic residues" evidence="1">
    <location>
        <begin position="599"/>
        <end position="614"/>
    </location>
</feature>
<dbReference type="AlphaFoldDB" id="A0A0D0DTV0"/>
<feature type="region of interest" description="Disordered" evidence="1">
    <location>
        <begin position="157"/>
        <end position="277"/>
    </location>
</feature>
<evidence type="ECO:0000256" key="1">
    <source>
        <dbReference type="SAM" id="MobiDB-lite"/>
    </source>
</evidence>
<feature type="compositionally biased region" description="Basic and acidic residues" evidence="1">
    <location>
        <begin position="58"/>
        <end position="67"/>
    </location>
</feature>
<feature type="region of interest" description="Disordered" evidence="1">
    <location>
        <begin position="1"/>
        <end position="87"/>
    </location>
</feature>
<feature type="compositionally biased region" description="Polar residues" evidence="1">
    <location>
        <begin position="1"/>
        <end position="12"/>
    </location>
</feature>